<evidence type="ECO:0000313" key="2">
    <source>
        <dbReference type="EMBL" id="TCN27123.1"/>
    </source>
</evidence>
<dbReference type="EMBL" id="SLVV01000002">
    <property type="protein sequence ID" value="TCN27123.1"/>
    <property type="molecule type" value="Genomic_DNA"/>
</dbReference>
<dbReference type="AlphaFoldDB" id="A0A4R2BKE5"/>
<dbReference type="InterPro" id="IPR050855">
    <property type="entry name" value="NDM-1-like"/>
</dbReference>
<name>A0A4R2BKE5_9BACI</name>
<keyword evidence="2" id="KW-0378">Hydrolase</keyword>
<dbReference type="Gene3D" id="3.60.15.10">
    <property type="entry name" value="Ribonuclease Z/Hydroxyacylglutathione hydrolase-like"/>
    <property type="match status" value="1"/>
</dbReference>
<proteinExistence type="predicted"/>
<dbReference type="SMART" id="SM00849">
    <property type="entry name" value="Lactamase_B"/>
    <property type="match status" value="1"/>
</dbReference>
<comment type="caution">
    <text evidence="2">The sequence shown here is derived from an EMBL/GenBank/DDBJ whole genome shotgun (WGS) entry which is preliminary data.</text>
</comment>
<dbReference type="RefSeq" id="WP_132001639.1">
    <property type="nucleotide sequence ID" value="NZ_JABUHM010000001.1"/>
</dbReference>
<evidence type="ECO:0000313" key="3">
    <source>
        <dbReference type="Proteomes" id="UP000295689"/>
    </source>
</evidence>
<reference evidence="2 3" key="1">
    <citation type="journal article" date="2015" name="Stand. Genomic Sci.">
        <title>Genomic Encyclopedia of Bacterial and Archaeal Type Strains, Phase III: the genomes of soil and plant-associated and newly described type strains.</title>
        <authorList>
            <person name="Whitman W.B."/>
            <person name="Woyke T."/>
            <person name="Klenk H.P."/>
            <person name="Zhou Y."/>
            <person name="Lilburn T.G."/>
            <person name="Beck B.J."/>
            <person name="De Vos P."/>
            <person name="Vandamme P."/>
            <person name="Eisen J.A."/>
            <person name="Garrity G."/>
            <person name="Hugenholtz P."/>
            <person name="Kyrpides N.C."/>
        </authorList>
    </citation>
    <scope>NUCLEOTIDE SEQUENCE [LARGE SCALE GENOMIC DNA]</scope>
    <source>
        <strain evidence="2 3">CV53</strain>
    </source>
</reference>
<gene>
    <name evidence="2" type="ORF">EV146_10264</name>
</gene>
<dbReference type="PANTHER" id="PTHR42951">
    <property type="entry name" value="METALLO-BETA-LACTAMASE DOMAIN-CONTAINING"/>
    <property type="match status" value="1"/>
</dbReference>
<dbReference type="SUPFAM" id="SSF56281">
    <property type="entry name" value="Metallo-hydrolase/oxidoreductase"/>
    <property type="match status" value="1"/>
</dbReference>
<dbReference type="Proteomes" id="UP000295689">
    <property type="component" value="Unassembled WGS sequence"/>
</dbReference>
<protein>
    <submittedName>
        <fullName evidence="2">Glyoxylase-like metal-dependent hydrolase (Beta-lactamase superfamily II)</fullName>
    </submittedName>
</protein>
<dbReference type="InterPro" id="IPR036866">
    <property type="entry name" value="RibonucZ/Hydroxyglut_hydro"/>
</dbReference>
<dbReference type="InterPro" id="IPR001279">
    <property type="entry name" value="Metallo-B-lactamas"/>
</dbReference>
<organism evidence="2 3">
    <name type="scientific">Mesobacillus foraminis</name>
    <dbReference type="NCBI Taxonomy" id="279826"/>
    <lineage>
        <taxon>Bacteria</taxon>
        <taxon>Bacillati</taxon>
        <taxon>Bacillota</taxon>
        <taxon>Bacilli</taxon>
        <taxon>Bacillales</taxon>
        <taxon>Bacillaceae</taxon>
        <taxon>Mesobacillus</taxon>
    </lineage>
</organism>
<sequence length="297" mass="33626">MQQFGPIMIVEGPNNSSKVPYSRSLFIDSDEKVLIDSGGDPAALMDIKREHGIGLIINTHYHPDHTRHNHLFPDTIKWINPIEFESSLSVEGVARMNGVYQEWGPEGVELWKKNLPQEWVKNLGEISGTYEYEEEYSFGGVKAVFLHTPGHTNGLSCPYFPELGLVYVSDYDMTSFGPWYNGTDGDIDAFIKSAKRLLDLDAKTYITGHQKGIFSKAEFKEAMGKFLAIIEKRDEKIAKYASRGITFEELSTMGIFYPKKALEQPILNTWERSGIRKHLQRLGLTVEEAGPVYLNAR</sequence>
<dbReference type="GO" id="GO:0016787">
    <property type="term" value="F:hydrolase activity"/>
    <property type="evidence" value="ECO:0007669"/>
    <property type="project" value="UniProtKB-KW"/>
</dbReference>
<feature type="domain" description="Metallo-beta-lactamase" evidence="1">
    <location>
        <begin position="21"/>
        <end position="209"/>
    </location>
</feature>
<keyword evidence="3" id="KW-1185">Reference proteome</keyword>
<accession>A0A4R2BKE5</accession>
<dbReference type="PANTHER" id="PTHR42951:SF18">
    <property type="entry name" value="METALLO-HYDROLASE MJ0296-RELATED"/>
    <property type="match status" value="1"/>
</dbReference>
<dbReference type="Pfam" id="PF00753">
    <property type="entry name" value="Lactamase_B"/>
    <property type="match status" value="2"/>
</dbReference>
<evidence type="ECO:0000259" key="1">
    <source>
        <dbReference type="SMART" id="SM00849"/>
    </source>
</evidence>